<dbReference type="Pfam" id="PF02900">
    <property type="entry name" value="LigB"/>
    <property type="match status" value="1"/>
</dbReference>
<keyword evidence="8" id="KW-1185">Reference proteome</keyword>
<evidence type="ECO:0000256" key="5">
    <source>
        <dbReference type="ARBA" id="ARBA00023002"/>
    </source>
</evidence>
<keyword evidence="5 7" id="KW-0560">Oxidoreductase</keyword>
<evidence type="ECO:0000256" key="4">
    <source>
        <dbReference type="ARBA" id="ARBA00022833"/>
    </source>
</evidence>
<evidence type="ECO:0000256" key="3">
    <source>
        <dbReference type="ARBA" id="ARBA00022723"/>
    </source>
</evidence>
<accession>A0ABV8V662</accession>
<evidence type="ECO:0000256" key="2">
    <source>
        <dbReference type="ARBA" id="ARBA00007581"/>
    </source>
</evidence>
<reference evidence="8" key="1">
    <citation type="journal article" date="2019" name="Int. J. Syst. Evol. Microbiol.">
        <title>The Global Catalogue of Microorganisms (GCM) 10K type strain sequencing project: providing services to taxonomists for standard genome sequencing and annotation.</title>
        <authorList>
            <consortium name="The Broad Institute Genomics Platform"/>
            <consortium name="The Broad Institute Genome Sequencing Center for Infectious Disease"/>
            <person name="Wu L."/>
            <person name="Ma J."/>
        </authorList>
    </citation>
    <scope>NUCLEOTIDE SEQUENCE [LARGE SCALE GENOMIC DNA]</scope>
    <source>
        <strain evidence="8">CECT 8570</strain>
    </source>
</reference>
<evidence type="ECO:0000259" key="6">
    <source>
        <dbReference type="Pfam" id="PF02900"/>
    </source>
</evidence>
<dbReference type="PANTHER" id="PTHR30096:SF0">
    <property type="entry name" value="4,5-DOPA DIOXYGENASE EXTRADIOL-LIKE PROTEIN"/>
    <property type="match status" value="1"/>
</dbReference>
<dbReference type="EMBL" id="JBHSCX010000020">
    <property type="protein sequence ID" value="MFC4363346.1"/>
    <property type="molecule type" value="Genomic_DNA"/>
</dbReference>
<comment type="cofactor">
    <cofactor evidence="1">
        <name>Zn(2+)</name>
        <dbReference type="ChEBI" id="CHEBI:29105"/>
    </cofactor>
</comment>
<comment type="similarity">
    <text evidence="2">Belongs to the DODA-type extradiol aromatic ring-opening dioxygenase family.</text>
</comment>
<gene>
    <name evidence="7" type="ORF">ACFOX3_13605</name>
</gene>
<dbReference type="SUPFAM" id="SSF53213">
    <property type="entry name" value="LigB-like"/>
    <property type="match status" value="1"/>
</dbReference>
<evidence type="ECO:0000313" key="8">
    <source>
        <dbReference type="Proteomes" id="UP001595840"/>
    </source>
</evidence>
<evidence type="ECO:0000313" key="7">
    <source>
        <dbReference type="EMBL" id="MFC4363346.1"/>
    </source>
</evidence>
<dbReference type="CDD" id="cd07363">
    <property type="entry name" value="45_DOPA_Dioxygenase"/>
    <property type="match status" value="1"/>
</dbReference>
<dbReference type="EC" id="1.13.-.-" evidence="7"/>
<evidence type="ECO:0000256" key="1">
    <source>
        <dbReference type="ARBA" id="ARBA00001947"/>
    </source>
</evidence>
<protein>
    <submittedName>
        <fullName evidence="7">DODA-type extradiol aromatic ring-opening family dioxygenase</fullName>
        <ecNumber evidence="7">1.13.-.-</ecNumber>
    </submittedName>
</protein>
<dbReference type="RefSeq" id="WP_290261077.1">
    <property type="nucleotide sequence ID" value="NZ_JAUFQG010000004.1"/>
</dbReference>
<keyword evidence="3" id="KW-0479">Metal-binding</keyword>
<keyword evidence="7" id="KW-0223">Dioxygenase</keyword>
<proteinExistence type="inferred from homology"/>
<feature type="domain" description="Extradiol ring-cleavage dioxygenase class III enzyme subunit B" evidence="6">
    <location>
        <begin position="36"/>
        <end position="246"/>
    </location>
</feature>
<dbReference type="PANTHER" id="PTHR30096">
    <property type="entry name" value="4,5-DOPA DIOXYGENASE EXTRADIOL-LIKE PROTEIN"/>
    <property type="match status" value="1"/>
</dbReference>
<dbReference type="InterPro" id="IPR014436">
    <property type="entry name" value="Extradiol_dOase_DODA"/>
</dbReference>
<dbReference type="Proteomes" id="UP001595840">
    <property type="component" value="Unassembled WGS sequence"/>
</dbReference>
<keyword evidence="4" id="KW-0862">Zinc</keyword>
<dbReference type="Gene3D" id="3.40.830.10">
    <property type="entry name" value="LigB-like"/>
    <property type="match status" value="1"/>
</dbReference>
<organism evidence="7 8">
    <name type="scientific">Simiduia curdlanivorans</name>
    <dbReference type="NCBI Taxonomy" id="1492769"/>
    <lineage>
        <taxon>Bacteria</taxon>
        <taxon>Pseudomonadati</taxon>
        <taxon>Pseudomonadota</taxon>
        <taxon>Gammaproteobacteria</taxon>
        <taxon>Cellvibrionales</taxon>
        <taxon>Cellvibrionaceae</taxon>
        <taxon>Simiduia</taxon>
    </lineage>
</organism>
<dbReference type="GO" id="GO:0051213">
    <property type="term" value="F:dioxygenase activity"/>
    <property type="evidence" value="ECO:0007669"/>
    <property type="project" value="UniProtKB-KW"/>
</dbReference>
<dbReference type="InterPro" id="IPR004183">
    <property type="entry name" value="Xdiol_dOase_suB"/>
</dbReference>
<name>A0ABV8V662_9GAMM</name>
<comment type="caution">
    <text evidence="7">The sequence shown here is derived from an EMBL/GenBank/DDBJ whole genome shotgun (WGS) entry which is preliminary data.</text>
</comment>
<sequence>MTKLAFPVAFVSHGGGPLPLMGDADHRELVAACAQLRQQLPDNPSAIIVISAHWESRGFAVTSQPEPPLLFDYSGFPEQTYRYQYGAKGEPELAVKLQSALATKNIALRLDANRGFDHGVFVPLMLMYPEADIPVLELSIDCGLSAREHLMFGQKLAEVLPPDVLVLGSGFSFHNLPAFFAQKTTQSIAACAEFNTWLNHTLVDSSISAEARLNRLDHWSDAPQARFCHPREEHLMPLLVCAAMTKAPAQALPFSVMGYGAQHYLWLREPLDNSGAALASSKFRGLGAASKAYRGLSRSRNNAHGICWKPRRARPLAAIRCVELLAKG</sequence>